<reference evidence="2" key="3">
    <citation type="submission" date="2016-02" db="EMBL/GenBank/DDBJ databases">
        <title>Draft genome of pathogenic Streptomyces sp. in Japan.</title>
        <authorList>
            <person name="Tomihama T."/>
            <person name="Ikenaga M."/>
            <person name="Sakai M."/>
            <person name="Okubo T."/>
            <person name="Ikeda S."/>
        </authorList>
    </citation>
    <scope>NUCLEOTIDE SEQUENCE [LARGE SCALE GENOMIC DNA]</scope>
    <source>
        <strain evidence="2">S58</strain>
    </source>
</reference>
<evidence type="ECO:0008006" key="3">
    <source>
        <dbReference type="Google" id="ProtNLM"/>
    </source>
</evidence>
<dbReference type="OrthoDB" id="4578408at2"/>
<comment type="caution">
    <text evidence="1">The sequence shown here is derived from an EMBL/GenBank/DDBJ whole genome shotgun (WGS) entry which is preliminary data.</text>
</comment>
<organism evidence="1 2">
    <name type="scientific">Streptomyces scabiei</name>
    <dbReference type="NCBI Taxonomy" id="1930"/>
    <lineage>
        <taxon>Bacteria</taxon>
        <taxon>Bacillati</taxon>
        <taxon>Actinomycetota</taxon>
        <taxon>Actinomycetes</taxon>
        <taxon>Kitasatosporales</taxon>
        <taxon>Streptomycetaceae</taxon>
        <taxon>Streptomyces</taxon>
    </lineage>
</organism>
<name>A0A100JVV7_STRSC</name>
<reference evidence="1 2" key="2">
    <citation type="journal article" date="2016" name="Genome Announc.">
        <title>Draft Genome Sequences of Streptomyces scabiei S58, Streptomyces turgidiscabies T45, and Streptomyces acidiscabies a10, the Pathogens of Potato Common Scab, Isolated in Japan.</title>
        <authorList>
            <person name="Tomihama T."/>
            <person name="Nishi Y."/>
            <person name="Sakai M."/>
            <person name="Ikenaga M."/>
            <person name="Okubo T."/>
            <person name="Ikeda S."/>
        </authorList>
    </citation>
    <scope>NUCLEOTIDE SEQUENCE [LARGE SCALE GENOMIC DNA]</scope>
    <source>
        <strain evidence="1 2">S58</strain>
    </source>
</reference>
<evidence type="ECO:0000313" key="2">
    <source>
        <dbReference type="Proteomes" id="UP000067448"/>
    </source>
</evidence>
<dbReference type="EMBL" id="BCMM01000043">
    <property type="protein sequence ID" value="GAQ66632.1"/>
    <property type="molecule type" value="Genomic_DNA"/>
</dbReference>
<accession>A0A100JVV7</accession>
<dbReference type="AlphaFoldDB" id="A0A100JVV7"/>
<evidence type="ECO:0000313" key="1">
    <source>
        <dbReference type="EMBL" id="GAQ66632.1"/>
    </source>
</evidence>
<proteinExistence type="predicted"/>
<gene>
    <name evidence="1" type="ORF">SsS58_07067</name>
</gene>
<dbReference type="RefSeq" id="WP_013001050.1">
    <property type="nucleotide sequence ID" value="NZ_BCMM01000043.1"/>
</dbReference>
<reference evidence="2" key="1">
    <citation type="submission" date="2015-11" db="EMBL/GenBank/DDBJ databases">
        <authorList>
            <consortium name="Cross-ministerial Strategic Innovation Promotion Program (SIP) consortium"/>
            <person name="Tomihama T."/>
            <person name="Ikenaga M."/>
            <person name="Sakai M."/>
            <person name="Okubo T."/>
            <person name="Ikeda S."/>
        </authorList>
    </citation>
    <scope>NUCLEOTIDE SEQUENCE [LARGE SCALE GENOMIC DNA]</scope>
    <source>
        <strain evidence="2">S58</strain>
    </source>
</reference>
<dbReference type="Proteomes" id="UP000067448">
    <property type="component" value="Unassembled WGS sequence"/>
</dbReference>
<dbReference type="GeneID" id="24310409"/>
<protein>
    <recommendedName>
        <fullName evidence="3">Schlafen AlbA-2 domain-containing protein</fullName>
    </recommendedName>
</protein>
<sequence>MPDLLPSDDSDAGTSALDTSVIPLGERALRGVLEHVVAVGDEAEATYLEVKSSLDMNSKATAAKIAKFLLGAANRRPGEAARHFHGYAVLVIGVQKNSAPGVPRGTEAHELEDRLRPYLGPLFPAFEFGRIGIDSDHEVLFVIAQPPEDGQTIFPCHKSYQGEDRRDNIEDGAIYVRGASNTRPARSGEVLALVERVRRGGKPPIDLEVQLLGPICRVDRVDEILESLRRYEEEQFTKQLTPAEDIIASTPFILPSSVFGSPKPLSTEDREQALAAWQCKKAEHIAKGREHLLGVGMPGAGVQVVSRDRFVAKPRLILTFHNCEVLDYLDPDDADFEKAVEPVLGPHEPFLPSFDHSAIRPLPRGYPVTWSTHGEDAVVVLTPESFRPNVPWTSDQDDYVIIAKDRHASSVEVSWELTEDGNDAVTSGEFRVPTEPLVDAADLFKSVFLSTDEDL</sequence>